<feature type="region of interest" description="Disordered" evidence="1">
    <location>
        <begin position="1"/>
        <end position="30"/>
    </location>
</feature>
<feature type="region of interest" description="Disordered" evidence="1">
    <location>
        <begin position="519"/>
        <end position="564"/>
    </location>
</feature>
<evidence type="ECO:0000313" key="3">
    <source>
        <dbReference type="Proteomes" id="UP001465976"/>
    </source>
</evidence>
<sequence>MSLDSDTGSLSAASVPKRITPPDQAQVESDSLLDDDGKDMIQGVSQSIHDELGSPFRYHHLPPEILLVIFRIALPPPAFLSPRTNTLFIGQKKAFLLVCRSWHDAAVEILFEEVYLRGLISFLRFINTLEESGQGHHVKSLTIDTVIPPYDSDTDFRISLILDRTARLCTNLSNLSLSLKEDRDRNSFSQLFEHFNIPSALNVPVPLAPDISHLRELHIGINALRFLSGHPGMLAQTLEVLALHFGAPKMILYSHMEWPRLKWLRCIFPEKAYGIHPLVQHFEMPQLERLTIVADFPMKFSGGGRRADINQAVFPLVRAHKERLVYICLVGINPENDGLQTLFGMAPRLRHLVIDSDMIGRHGLLPAHRKLQHIDVWCRCTGVPGDERTEELKGPEDLLTIPERSEETPSLKSVRIFDRGLIFTSASVDLPAVISPEDWTTTNGNIQYPGLFDIGVACSGKVVYRNDLWYTDKRWDWGNVLHSYREEEEDRSGDSYDRSSRSDSVSSIPWYYRGWARDRDGILDDSDGDVDYIPDDGSSTHSADEYDSGSEESFFLEGFGGRHS</sequence>
<reference evidence="2 3" key="1">
    <citation type="submission" date="2024-02" db="EMBL/GenBank/DDBJ databases">
        <title>A draft genome for the cacao thread blight pathogen Marasmius crinis-equi.</title>
        <authorList>
            <person name="Cohen S.P."/>
            <person name="Baruah I.K."/>
            <person name="Amoako-Attah I."/>
            <person name="Bukari Y."/>
            <person name="Meinhardt L.W."/>
            <person name="Bailey B.A."/>
        </authorList>
    </citation>
    <scope>NUCLEOTIDE SEQUENCE [LARGE SCALE GENOMIC DNA]</scope>
    <source>
        <strain evidence="2 3">GH-76</strain>
    </source>
</reference>
<dbReference type="EMBL" id="JBAHYK010001213">
    <property type="protein sequence ID" value="KAL0568994.1"/>
    <property type="molecule type" value="Genomic_DNA"/>
</dbReference>
<proteinExistence type="predicted"/>
<evidence type="ECO:0008006" key="4">
    <source>
        <dbReference type="Google" id="ProtNLM"/>
    </source>
</evidence>
<evidence type="ECO:0000256" key="1">
    <source>
        <dbReference type="SAM" id="MobiDB-lite"/>
    </source>
</evidence>
<accession>A0ABR3F1M6</accession>
<name>A0ABR3F1M6_9AGAR</name>
<feature type="compositionally biased region" description="Basic and acidic residues" evidence="1">
    <location>
        <begin position="492"/>
        <end position="501"/>
    </location>
</feature>
<feature type="compositionally biased region" description="Acidic residues" evidence="1">
    <location>
        <begin position="523"/>
        <end position="534"/>
    </location>
</feature>
<feature type="compositionally biased region" description="Polar residues" evidence="1">
    <location>
        <begin position="1"/>
        <end position="12"/>
    </location>
</feature>
<comment type="caution">
    <text evidence="2">The sequence shown here is derived from an EMBL/GenBank/DDBJ whole genome shotgun (WGS) entry which is preliminary data.</text>
</comment>
<keyword evidence="3" id="KW-1185">Reference proteome</keyword>
<organism evidence="2 3">
    <name type="scientific">Marasmius crinis-equi</name>
    <dbReference type="NCBI Taxonomy" id="585013"/>
    <lineage>
        <taxon>Eukaryota</taxon>
        <taxon>Fungi</taxon>
        <taxon>Dikarya</taxon>
        <taxon>Basidiomycota</taxon>
        <taxon>Agaricomycotina</taxon>
        <taxon>Agaricomycetes</taxon>
        <taxon>Agaricomycetidae</taxon>
        <taxon>Agaricales</taxon>
        <taxon>Marasmiineae</taxon>
        <taxon>Marasmiaceae</taxon>
        <taxon>Marasmius</taxon>
    </lineage>
</organism>
<dbReference type="Proteomes" id="UP001465976">
    <property type="component" value="Unassembled WGS sequence"/>
</dbReference>
<evidence type="ECO:0000313" key="2">
    <source>
        <dbReference type="EMBL" id="KAL0568994.1"/>
    </source>
</evidence>
<feature type="region of interest" description="Disordered" evidence="1">
    <location>
        <begin position="486"/>
        <end position="505"/>
    </location>
</feature>
<protein>
    <recommendedName>
        <fullName evidence="4">F-box domain-containing protein</fullName>
    </recommendedName>
</protein>
<gene>
    <name evidence="2" type="ORF">V5O48_012974</name>
</gene>